<evidence type="ECO:0000313" key="2">
    <source>
        <dbReference type="Proteomes" id="UP000030149"/>
    </source>
</evidence>
<dbReference type="EMBL" id="JRLZ01000001">
    <property type="protein sequence ID" value="KGO97441.1"/>
    <property type="molecule type" value="Genomic_DNA"/>
</dbReference>
<dbReference type="OrthoDB" id="9808687at2"/>
<dbReference type="Gene3D" id="3.40.630.30">
    <property type="match status" value="1"/>
</dbReference>
<proteinExistence type="predicted"/>
<sequence>MEKYTVRKYQESDYLLWNDFIHQAKNATFLFHRDFMEYHSNRFEDFSLMVFSDDKLMAVLPANKKGKEVHSHQGLSYGGLVVKKTLRIKEYVSVFQSVLYFLNENGFNVLNLKMLPKIYNQTIAEEIDYVSFLAYAETYRSDVYLVIDNNEKYKPNRNRKRALTLAENLNIGVKEDGNYKDFWNSILTPNLENRFGVKPVHSLEEMEKLALLFPKNIKLYNAYQDNELKAGVVMFLTDTVAHFQYSSGGNDRTDTAALDILFDYIIRKYSDKKYVSFGSSSENNGRVLNEGLAYWKESFGARTSVQNFIRFQTKNYPELTI</sequence>
<reference evidence="1 2" key="2">
    <citation type="journal article" date="2015" name="Stand. Genomic Sci.">
        <title>High quality draft genomic sequence of Flavobacterium enshiense DK69(T) and comparison among Flavobacterium genomes.</title>
        <authorList>
            <person name="Zeng Z."/>
            <person name="Chen C."/>
            <person name="Du H."/>
            <person name="Wang G."/>
            <person name="Li M."/>
        </authorList>
    </citation>
    <scope>NUCLEOTIDE SEQUENCE [LARGE SCALE GENOMIC DNA]</scope>
    <source>
        <strain evidence="1 2">DK69</strain>
    </source>
</reference>
<name>A0A0A2N0Q0_9FLAO</name>
<comment type="caution">
    <text evidence="1">The sequence shown here is derived from an EMBL/GenBank/DDBJ whole genome shotgun (WGS) entry which is preliminary data.</text>
</comment>
<dbReference type="SUPFAM" id="SSF55729">
    <property type="entry name" value="Acyl-CoA N-acyltransferases (Nat)"/>
    <property type="match status" value="1"/>
</dbReference>
<evidence type="ECO:0008006" key="3">
    <source>
        <dbReference type="Google" id="ProtNLM"/>
    </source>
</evidence>
<dbReference type="RefSeq" id="WP_035629708.1">
    <property type="nucleotide sequence ID" value="NZ_AVCS01000015.1"/>
</dbReference>
<organism evidence="1 2">
    <name type="scientific">Flavobacterium enshiense DK69</name>
    <dbReference type="NCBI Taxonomy" id="1107311"/>
    <lineage>
        <taxon>Bacteria</taxon>
        <taxon>Pseudomonadati</taxon>
        <taxon>Bacteroidota</taxon>
        <taxon>Flavobacteriia</taxon>
        <taxon>Flavobacteriales</taxon>
        <taxon>Flavobacteriaceae</taxon>
        <taxon>Flavobacterium</taxon>
    </lineage>
</organism>
<evidence type="ECO:0000313" key="1">
    <source>
        <dbReference type="EMBL" id="KGO97441.1"/>
    </source>
</evidence>
<dbReference type="InterPro" id="IPR016181">
    <property type="entry name" value="Acyl_CoA_acyltransferase"/>
</dbReference>
<dbReference type="AlphaFoldDB" id="A0A0A2N0Q0"/>
<dbReference type="eggNOG" id="COG3146">
    <property type="taxonomic scope" value="Bacteria"/>
</dbReference>
<dbReference type="Proteomes" id="UP000030149">
    <property type="component" value="Unassembled WGS sequence"/>
</dbReference>
<reference evidence="2" key="1">
    <citation type="submission" date="2013-09" db="EMBL/GenBank/DDBJ databases">
        <authorList>
            <person name="Zeng Z."/>
            <person name="Chen C."/>
        </authorList>
    </citation>
    <scope>NUCLEOTIDE SEQUENCE [LARGE SCALE GENOMIC DNA]</scope>
    <source>
        <strain evidence="2">DK69</strain>
    </source>
</reference>
<keyword evidence="2" id="KW-1185">Reference proteome</keyword>
<gene>
    <name evidence="1" type="ORF">Q767_02275</name>
</gene>
<accession>A0A0A2N0Q0</accession>
<dbReference type="STRING" id="1107311.Q767_02275"/>
<protein>
    <recommendedName>
        <fullName evidence="3">BioF2-like acetyltransferase domain-containing protein</fullName>
    </recommendedName>
</protein>
<dbReference type="PATRIC" id="fig|1107311.5.peg.451"/>